<dbReference type="GO" id="GO:0008379">
    <property type="term" value="F:thioredoxin peroxidase activity"/>
    <property type="evidence" value="ECO:0007669"/>
    <property type="project" value="TreeGrafter"/>
</dbReference>
<dbReference type="AlphaFoldDB" id="A0A3S3CZ38"/>
<comment type="function">
    <text evidence="1">Thiol-specific peroxidase that catalyzes the reduction of hydrogen peroxide and organic hydroperoxides to water and alcohols, respectively. Plays a role in cell protection against oxidative stress by detoxifying peroxides and as sensor of hydrogen peroxide-mediated signaling events.</text>
</comment>
<dbReference type="PANTHER" id="PTHR42801">
    <property type="entry name" value="THIOREDOXIN-DEPENDENT PEROXIDE REDUCTASE"/>
    <property type="match status" value="1"/>
</dbReference>
<evidence type="ECO:0000256" key="4">
    <source>
        <dbReference type="ARBA" id="ARBA00022559"/>
    </source>
</evidence>
<evidence type="ECO:0000313" key="16">
    <source>
        <dbReference type="Proteomes" id="UP000286208"/>
    </source>
</evidence>
<comment type="caution">
    <text evidence="15">The sequence shown here is derived from an EMBL/GenBank/DDBJ whole genome shotgun (WGS) entry which is preliminary data.</text>
</comment>
<dbReference type="GO" id="GO:0005737">
    <property type="term" value="C:cytoplasm"/>
    <property type="evidence" value="ECO:0007669"/>
    <property type="project" value="TreeGrafter"/>
</dbReference>
<dbReference type="Pfam" id="PF00578">
    <property type="entry name" value="AhpC-TSA"/>
    <property type="match status" value="1"/>
</dbReference>
<feature type="domain" description="Thioredoxin" evidence="14">
    <location>
        <begin position="1"/>
        <end position="152"/>
    </location>
</feature>
<name>A0A3S3CZ38_9NOCA</name>
<reference evidence="15 16" key="1">
    <citation type="submission" date="2018-11" db="EMBL/GenBank/DDBJ databases">
        <title>Rhodococcus spongicola sp. nov. and Rhodococcus xishaensis sp. nov. from marine sponges.</title>
        <authorList>
            <person name="Li L."/>
            <person name="Lin H.W."/>
        </authorList>
    </citation>
    <scope>NUCLEOTIDE SEQUENCE [LARGE SCALE GENOMIC DNA]</scope>
    <source>
        <strain evidence="15 16">CCTCC AB2014297</strain>
    </source>
</reference>
<keyword evidence="16" id="KW-1185">Reference proteome</keyword>
<keyword evidence="7" id="KW-1015">Disulfide bond</keyword>
<evidence type="ECO:0000256" key="13">
    <source>
        <dbReference type="PIRSR" id="PIRSR000239-1"/>
    </source>
</evidence>
<evidence type="ECO:0000256" key="1">
    <source>
        <dbReference type="ARBA" id="ARBA00003330"/>
    </source>
</evidence>
<protein>
    <recommendedName>
        <fullName evidence="3">thioredoxin-dependent peroxiredoxin</fullName>
        <ecNumber evidence="3">1.11.1.24</ecNumber>
    </recommendedName>
    <alternativeName>
        <fullName evidence="11">Bacterioferritin comigratory protein</fullName>
    </alternativeName>
    <alternativeName>
        <fullName evidence="9">Thioredoxin peroxidase</fullName>
    </alternativeName>
</protein>
<dbReference type="InterPro" id="IPR036249">
    <property type="entry name" value="Thioredoxin-like_sf"/>
</dbReference>
<evidence type="ECO:0000256" key="11">
    <source>
        <dbReference type="ARBA" id="ARBA00041373"/>
    </source>
</evidence>
<evidence type="ECO:0000256" key="10">
    <source>
        <dbReference type="ARBA" id="ARBA00038489"/>
    </source>
</evidence>
<dbReference type="SUPFAM" id="SSF52833">
    <property type="entry name" value="Thioredoxin-like"/>
    <property type="match status" value="1"/>
</dbReference>
<dbReference type="FunFam" id="3.40.30.10:FF:000267">
    <property type="entry name" value="Peroxidoxin bcpB"/>
    <property type="match status" value="1"/>
</dbReference>
<dbReference type="Gene3D" id="3.40.30.10">
    <property type="entry name" value="Glutaredoxin"/>
    <property type="match status" value="1"/>
</dbReference>
<dbReference type="InterPro" id="IPR013766">
    <property type="entry name" value="Thioredoxin_domain"/>
</dbReference>
<keyword evidence="6" id="KW-0560">Oxidoreductase</keyword>
<dbReference type="InterPro" id="IPR050924">
    <property type="entry name" value="Peroxiredoxin_BCP/PrxQ"/>
</dbReference>
<feature type="active site" description="Cysteine sulfenic acid (-SOH) intermediate; for peroxidase activity" evidence="13">
    <location>
        <position position="44"/>
    </location>
</feature>
<dbReference type="EMBL" id="RKLP01000006">
    <property type="protein sequence ID" value="RVW09164.1"/>
    <property type="molecule type" value="Genomic_DNA"/>
</dbReference>
<evidence type="ECO:0000256" key="5">
    <source>
        <dbReference type="ARBA" id="ARBA00022862"/>
    </source>
</evidence>
<dbReference type="InterPro" id="IPR000866">
    <property type="entry name" value="AhpC/TSA"/>
</dbReference>
<dbReference type="Proteomes" id="UP000286208">
    <property type="component" value="Unassembled WGS sequence"/>
</dbReference>
<comment type="catalytic activity">
    <reaction evidence="12">
        <text>a hydroperoxide + [thioredoxin]-dithiol = an alcohol + [thioredoxin]-disulfide + H2O</text>
        <dbReference type="Rhea" id="RHEA:62620"/>
        <dbReference type="Rhea" id="RHEA-COMP:10698"/>
        <dbReference type="Rhea" id="RHEA-COMP:10700"/>
        <dbReference type="ChEBI" id="CHEBI:15377"/>
        <dbReference type="ChEBI" id="CHEBI:29950"/>
        <dbReference type="ChEBI" id="CHEBI:30879"/>
        <dbReference type="ChEBI" id="CHEBI:35924"/>
        <dbReference type="ChEBI" id="CHEBI:50058"/>
        <dbReference type="EC" id="1.11.1.24"/>
    </reaction>
</comment>
<dbReference type="CDD" id="cd03017">
    <property type="entry name" value="PRX_BCP"/>
    <property type="match status" value="1"/>
</dbReference>
<dbReference type="RefSeq" id="WP_127916589.1">
    <property type="nucleotide sequence ID" value="NZ_RKLP01000006.1"/>
</dbReference>
<dbReference type="GO" id="GO:0034599">
    <property type="term" value="P:cellular response to oxidative stress"/>
    <property type="evidence" value="ECO:0007669"/>
    <property type="project" value="TreeGrafter"/>
</dbReference>
<keyword evidence="4" id="KW-0575">Peroxidase</keyword>
<accession>A0A3S3CZ38</accession>
<keyword evidence="5" id="KW-0049">Antioxidant</keyword>
<dbReference type="PROSITE" id="PS51352">
    <property type="entry name" value="THIOREDOXIN_2"/>
    <property type="match status" value="1"/>
</dbReference>
<keyword evidence="8" id="KW-0676">Redox-active center</keyword>
<evidence type="ECO:0000256" key="8">
    <source>
        <dbReference type="ARBA" id="ARBA00023284"/>
    </source>
</evidence>
<evidence type="ECO:0000256" key="6">
    <source>
        <dbReference type="ARBA" id="ARBA00023002"/>
    </source>
</evidence>
<dbReference type="OrthoDB" id="9812811at2"/>
<evidence type="ECO:0000256" key="7">
    <source>
        <dbReference type="ARBA" id="ARBA00023157"/>
    </source>
</evidence>
<gene>
    <name evidence="15" type="ORF">EGT67_13575</name>
</gene>
<dbReference type="InterPro" id="IPR024706">
    <property type="entry name" value="Peroxiredoxin_AhpC-typ"/>
</dbReference>
<comment type="similarity">
    <text evidence="10">Belongs to the peroxiredoxin family. BCP/PrxQ subfamily.</text>
</comment>
<evidence type="ECO:0000256" key="2">
    <source>
        <dbReference type="ARBA" id="ARBA00011245"/>
    </source>
</evidence>
<evidence type="ECO:0000313" key="15">
    <source>
        <dbReference type="EMBL" id="RVW09164.1"/>
    </source>
</evidence>
<dbReference type="EC" id="1.11.1.24" evidence="3"/>
<proteinExistence type="inferred from homology"/>
<evidence type="ECO:0000256" key="9">
    <source>
        <dbReference type="ARBA" id="ARBA00032824"/>
    </source>
</evidence>
<evidence type="ECO:0000256" key="12">
    <source>
        <dbReference type="ARBA" id="ARBA00049091"/>
    </source>
</evidence>
<dbReference type="PIRSF" id="PIRSF000239">
    <property type="entry name" value="AHPC"/>
    <property type="match status" value="1"/>
</dbReference>
<sequence>MKPGDRAPEFDLPDQDGTRRTLTSLLADGPLVLFFYPAASTPVCTAEACHFRDLAREFAAAGASVAGISRDSVEKQSGFARAQSFDYPLLADVDGTVAAQFGVKRGLLGRITPVKRSTFVIDTDRTVLEVISSELRANLHADRALEFVRSRA</sequence>
<evidence type="ECO:0000259" key="14">
    <source>
        <dbReference type="PROSITE" id="PS51352"/>
    </source>
</evidence>
<dbReference type="PANTHER" id="PTHR42801:SF8">
    <property type="entry name" value="PEROXIREDOXIN RV1608C-RELATED"/>
    <property type="match status" value="1"/>
</dbReference>
<evidence type="ECO:0000256" key="3">
    <source>
        <dbReference type="ARBA" id="ARBA00013017"/>
    </source>
</evidence>
<dbReference type="GO" id="GO:0045454">
    <property type="term" value="P:cell redox homeostasis"/>
    <property type="evidence" value="ECO:0007669"/>
    <property type="project" value="TreeGrafter"/>
</dbReference>
<organism evidence="15 16">
    <name type="scientific">Prescottella agglutinans</name>
    <dbReference type="NCBI Taxonomy" id="1644129"/>
    <lineage>
        <taxon>Bacteria</taxon>
        <taxon>Bacillati</taxon>
        <taxon>Actinomycetota</taxon>
        <taxon>Actinomycetes</taxon>
        <taxon>Mycobacteriales</taxon>
        <taxon>Nocardiaceae</taxon>
        <taxon>Prescottella</taxon>
    </lineage>
</organism>
<comment type="subunit">
    <text evidence="2">Monomer.</text>
</comment>